<dbReference type="PROSITE" id="PS51257">
    <property type="entry name" value="PROKAR_LIPOPROTEIN"/>
    <property type="match status" value="1"/>
</dbReference>
<gene>
    <name evidence="1" type="ORF">HYC85_030852</name>
</gene>
<comment type="caution">
    <text evidence="1">The sequence shown here is derived from an EMBL/GenBank/DDBJ whole genome shotgun (WGS) entry which is preliminary data.</text>
</comment>
<name>A0A7J7G3T8_CAMSI</name>
<proteinExistence type="predicted"/>
<protein>
    <submittedName>
        <fullName evidence="1">Uncharacterized protein</fullName>
    </submittedName>
</protein>
<reference evidence="2" key="1">
    <citation type="journal article" date="2020" name="Nat. Commun.">
        <title>Genome assembly of wild tea tree DASZ reveals pedigree and selection history of tea varieties.</title>
        <authorList>
            <person name="Zhang W."/>
            <person name="Zhang Y."/>
            <person name="Qiu H."/>
            <person name="Guo Y."/>
            <person name="Wan H."/>
            <person name="Zhang X."/>
            <person name="Scossa F."/>
            <person name="Alseekh S."/>
            <person name="Zhang Q."/>
            <person name="Wang P."/>
            <person name="Xu L."/>
            <person name="Schmidt M.H."/>
            <person name="Jia X."/>
            <person name="Li D."/>
            <person name="Zhu A."/>
            <person name="Guo F."/>
            <person name="Chen W."/>
            <person name="Ni D."/>
            <person name="Usadel B."/>
            <person name="Fernie A.R."/>
            <person name="Wen W."/>
        </authorList>
    </citation>
    <scope>NUCLEOTIDE SEQUENCE [LARGE SCALE GENOMIC DNA]</scope>
    <source>
        <strain evidence="2">cv. G240</strain>
    </source>
</reference>
<organism evidence="1 2">
    <name type="scientific">Camellia sinensis</name>
    <name type="common">Tea plant</name>
    <name type="synonym">Thea sinensis</name>
    <dbReference type="NCBI Taxonomy" id="4442"/>
    <lineage>
        <taxon>Eukaryota</taxon>
        <taxon>Viridiplantae</taxon>
        <taxon>Streptophyta</taxon>
        <taxon>Embryophyta</taxon>
        <taxon>Tracheophyta</taxon>
        <taxon>Spermatophyta</taxon>
        <taxon>Magnoliopsida</taxon>
        <taxon>eudicotyledons</taxon>
        <taxon>Gunneridae</taxon>
        <taxon>Pentapetalae</taxon>
        <taxon>asterids</taxon>
        <taxon>Ericales</taxon>
        <taxon>Theaceae</taxon>
        <taxon>Camellia</taxon>
    </lineage>
</organism>
<reference evidence="1 2" key="2">
    <citation type="submission" date="2020-07" db="EMBL/GenBank/DDBJ databases">
        <title>Genome assembly of wild tea tree DASZ reveals pedigree and selection history of tea varieties.</title>
        <authorList>
            <person name="Zhang W."/>
        </authorList>
    </citation>
    <scope>NUCLEOTIDE SEQUENCE [LARGE SCALE GENOMIC DNA]</scope>
    <source>
        <strain evidence="2">cv. G240</strain>
        <tissue evidence="1">Leaf</tissue>
    </source>
</reference>
<sequence length="62" mass="6814">MVEKGALVKPGFAFPYCQSPQPVSLMACFDKVKPPANHSGMAYRKHGVLGAPMHMQCKETHK</sequence>
<keyword evidence="2" id="KW-1185">Reference proteome</keyword>
<dbReference type="EMBL" id="JACBKZ010000014">
    <property type="protein sequence ID" value="KAF5934681.1"/>
    <property type="molecule type" value="Genomic_DNA"/>
</dbReference>
<dbReference type="AlphaFoldDB" id="A0A7J7G3T8"/>
<evidence type="ECO:0000313" key="1">
    <source>
        <dbReference type="EMBL" id="KAF5934681.1"/>
    </source>
</evidence>
<dbReference type="Proteomes" id="UP000593564">
    <property type="component" value="Unassembled WGS sequence"/>
</dbReference>
<accession>A0A7J7G3T8</accession>
<evidence type="ECO:0000313" key="2">
    <source>
        <dbReference type="Proteomes" id="UP000593564"/>
    </source>
</evidence>